<dbReference type="PANTHER" id="PTHR32100">
    <property type="entry name" value="OMEGA-6 FATTY ACID DESATURASE, CHLOROPLASTIC"/>
    <property type="match status" value="1"/>
</dbReference>
<dbReference type="GO" id="GO:0006629">
    <property type="term" value="P:lipid metabolic process"/>
    <property type="evidence" value="ECO:0007669"/>
    <property type="project" value="InterPro"/>
</dbReference>
<feature type="domain" description="Fatty acid desaturase" evidence="3">
    <location>
        <begin position="147"/>
        <end position="214"/>
    </location>
</feature>
<dbReference type="AlphaFoldDB" id="A0A8J5RZM7"/>
<keyword evidence="2" id="KW-0812">Transmembrane</keyword>
<organism evidence="4 5">
    <name type="scientific">Zizania palustris</name>
    <name type="common">Northern wild rice</name>
    <dbReference type="NCBI Taxonomy" id="103762"/>
    <lineage>
        <taxon>Eukaryota</taxon>
        <taxon>Viridiplantae</taxon>
        <taxon>Streptophyta</taxon>
        <taxon>Embryophyta</taxon>
        <taxon>Tracheophyta</taxon>
        <taxon>Spermatophyta</taxon>
        <taxon>Magnoliopsida</taxon>
        <taxon>Liliopsida</taxon>
        <taxon>Poales</taxon>
        <taxon>Poaceae</taxon>
        <taxon>BOP clade</taxon>
        <taxon>Oryzoideae</taxon>
        <taxon>Oryzeae</taxon>
        <taxon>Zizaniinae</taxon>
        <taxon>Zizania</taxon>
    </lineage>
</organism>
<evidence type="ECO:0000313" key="4">
    <source>
        <dbReference type="EMBL" id="KAG8047946.1"/>
    </source>
</evidence>
<sequence>MATASFVSTTPLQLPSTQRVGFLSDYSVSRRAVAGVPAGTFIVTKDFIYKRQSYRQFLPSEQRGRFQAAVLPVTPPLLDDEEKRKQMSEEYGFRQIGEQLPANVTLKDVMDSLPKEVFEINDLKAWTSVLISVTSYAFGLLLISKAHWYLLPLAWAWTGTAVTGFFVIGHDCAHKSFSRNKLVEDIVGTLAFLPLIYPYEPWRFKHDRHHAKTNMLYIGHSNPHLLHNLQVDRRYCMATCLAERNRNILHSAQGNYIWLWSYQTMDVYCSLVFLLLFQHLFI</sequence>
<name>A0A8J5RZM7_ZIZPA</name>
<feature type="transmembrane region" description="Helical" evidence="2">
    <location>
        <begin position="257"/>
        <end position="277"/>
    </location>
</feature>
<dbReference type="InterPro" id="IPR012171">
    <property type="entry name" value="Fatty_acid_desaturase"/>
</dbReference>
<dbReference type="InterPro" id="IPR005804">
    <property type="entry name" value="FA_desaturase_dom"/>
</dbReference>
<gene>
    <name evidence="4" type="ORF">GUJ93_ZPchr0008g13310</name>
</gene>
<reference evidence="4" key="2">
    <citation type="submission" date="2021-02" db="EMBL/GenBank/DDBJ databases">
        <authorList>
            <person name="Kimball J.A."/>
            <person name="Haas M.W."/>
            <person name="Macchietto M."/>
            <person name="Kono T."/>
            <person name="Duquette J."/>
            <person name="Shao M."/>
        </authorList>
    </citation>
    <scope>NUCLEOTIDE SEQUENCE</scope>
    <source>
        <tissue evidence="4">Fresh leaf tissue</tissue>
    </source>
</reference>
<dbReference type="OrthoDB" id="10260134at2759"/>
<proteinExistence type="inferred from homology"/>
<feature type="transmembrane region" description="Helical" evidence="2">
    <location>
        <begin position="125"/>
        <end position="143"/>
    </location>
</feature>
<evidence type="ECO:0000256" key="1">
    <source>
        <dbReference type="ARBA" id="ARBA00009295"/>
    </source>
</evidence>
<evidence type="ECO:0000313" key="5">
    <source>
        <dbReference type="Proteomes" id="UP000729402"/>
    </source>
</evidence>
<protein>
    <recommendedName>
        <fullName evidence="3">Fatty acid desaturase domain-containing protein</fullName>
    </recommendedName>
</protein>
<feature type="transmembrane region" description="Helical" evidence="2">
    <location>
        <begin position="149"/>
        <end position="170"/>
    </location>
</feature>
<reference evidence="4" key="1">
    <citation type="journal article" date="2021" name="bioRxiv">
        <title>Whole Genome Assembly and Annotation of Northern Wild Rice, Zizania palustris L., Supports a Whole Genome Duplication in the Zizania Genus.</title>
        <authorList>
            <person name="Haas M."/>
            <person name="Kono T."/>
            <person name="Macchietto M."/>
            <person name="Millas R."/>
            <person name="McGilp L."/>
            <person name="Shao M."/>
            <person name="Duquette J."/>
            <person name="Hirsch C.N."/>
            <person name="Kimball J."/>
        </authorList>
    </citation>
    <scope>NUCLEOTIDE SEQUENCE</scope>
    <source>
        <tissue evidence="4">Fresh leaf tissue</tissue>
    </source>
</reference>
<dbReference type="Proteomes" id="UP000729402">
    <property type="component" value="Unassembled WGS sequence"/>
</dbReference>
<comment type="similarity">
    <text evidence="1">Belongs to the fatty acid desaturase type 1 family.</text>
</comment>
<evidence type="ECO:0000256" key="2">
    <source>
        <dbReference type="SAM" id="Phobius"/>
    </source>
</evidence>
<dbReference type="GO" id="GO:0016491">
    <property type="term" value="F:oxidoreductase activity"/>
    <property type="evidence" value="ECO:0007669"/>
    <property type="project" value="InterPro"/>
</dbReference>
<dbReference type="Pfam" id="PF00487">
    <property type="entry name" value="FA_desaturase"/>
    <property type="match status" value="1"/>
</dbReference>
<keyword evidence="2" id="KW-0472">Membrane</keyword>
<accession>A0A8J5RZM7</accession>
<keyword evidence="2" id="KW-1133">Transmembrane helix</keyword>
<evidence type="ECO:0000259" key="3">
    <source>
        <dbReference type="Pfam" id="PF00487"/>
    </source>
</evidence>
<dbReference type="EMBL" id="JAAALK010000290">
    <property type="protein sequence ID" value="KAG8047946.1"/>
    <property type="molecule type" value="Genomic_DNA"/>
</dbReference>
<comment type="caution">
    <text evidence="4">The sequence shown here is derived from an EMBL/GenBank/DDBJ whole genome shotgun (WGS) entry which is preliminary data.</text>
</comment>
<keyword evidence="5" id="KW-1185">Reference proteome</keyword>